<dbReference type="PANTHER" id="PTHR30349:SF41">
    <property type="entry name" value="INTEGRASE_RECOMBINASE PROTEIN MJ0367-RELATED"/>
    <property type="match status" value="1"/>
</dbReference>
<evidence type="ECO:0000313" key="5">
    <source>
        <dbReference type="EMBL" id="PAD73068.1"/>
    </source>
</evidence>
<dbReference type="GO" id="GO:0003677">
    <property type="term" value="F:DNA binding"/>
    <property type="evidence" value="ECO:0007669"/>
    <property type="project" value="UniProtKB-KW"/>
</dbReference>
<sequence>MIQLEETQELLTWKISFQAERKYYRKSLIRDYASWLEKNYKKSYHLRAAASFHEWYLAYTQKEKLDPNTIKPVDLEYWIDYLFNDARYIKKRSQAPQMYNVNSIRAYKRSIKTFFRYLLDTKQISESAYQAIHKRSARSIMQPEMLSQRQTALLTSYYDTHLRSDWHFIRNKAILYASLYGGLSLTDIIQLPSNSLKVLNAVIKIEMGDKPRIVEIEAELMNPLLDWIEIRGGNIEKMFVTDQYKPLTESDMAAIYQVCGVDVGIPNLSAIVLRNTYIKNLYEKGYEIPFIAYATGASPHYIHRIAESIDF</sequence>
<evidence type="ECO:0000313" key="6">
    <source>
        <dbReference type="Proteomes" id="UP000215596"/>
    </source>
</evidence>
<name>A0A268EIV6_9BACL</name>
<proteinExistence type="inferred from homology"/>
<evidence type="ECO:0000259" key="4">
    <source>
        <dbReference type="Pfam" id="PF00589"/>
    </source>
</evidence>
<evidence type="ECO:0000256" key="1">
    <source>
        <dbReference type="ARBA" id="ARBA00008857"/>
    </source>
</evidence>
<dbReference type="EMBL" id="NPBY01000073">
    <property type="protein sequence ID" value="PAD73068.1"/>
    <property type="molecule type" value="Genomic_DNA"/>
</dbReference>
<dbReference type="AlphaFoldDB" id="A0A268EIV6"/>
<dbReference type="SUPFAM" id="SSF56349">
    <property type="entry name" value="DNA breaking-rejoining enzymes"/>
    <property type="match status" value="1"/>
</dbReference>
<dbReference type="InterPro" id="IPR050090">
    <property type="entry name" value="Tyrosine_recombinase_XerCD"/>
</dbReference>
<dbReference type="Gene3D" id="1.10.443.10">
    <property type="entry name" value="Intergrase catalytic core"/>
    <property type="match status" value="1"/>
</dbReference>
<keyword evidence="3" id="KW-0233">DNA recombination</keyword>
<protein>
    <recommendedName>
        <fullName evidence="4">Tyr recombinase domain-containing protein</fullName>
    </recommendedName>
</protein>
<gene>
    <name evidence="5" type="ORF">CHH67_21045</name>
</gene>
<dbReference type="Pfam" id="PF00589">
    <property type="entry name" value="Phage_integrase"/>
    <property type="match status" value="1"/>
</dbReference>
<evidence type="ECO:0000256" key="2">
    <source>
        <dbReference type="ARBA" id="ARBA00023125"/>
    </source>
</evidence>
<dbReference type="InterPro" id="IPR011010">
    <property type="entry name" value="DNA_brk_join_enz"/>
</dbReference>
<dbReference type="PANTHER" id="PTHR30349">
    <property type="entry name" value="PHAGE INTEGRASE-RELATED"/>
    <property type="match status" value="1"/>
</dbReference>
<dbReference type="GO" id="GO:0006310">
    <property type="term" value="P:DNA recombination"/>
    <property type="evidence" value="ECO:0007669"/>
    <property type="project" value="UniProtKB-KW"/>
</dbReference>
<dbReference type="Gene3D" id="1.10.150.130">
    <property type="match status" value="1"/>
</dbReference>
<feature type="domain" description="Tyr recombinase" evidence="4">
    <location>
        <begin position="165"/>
        <end position="296"/>
    </location>
</feature>
<dbReference type="GO" id="GO:0015074">
    <property type="term" value="P:DNA integration"/>
    <property type="evidence" value="ECO:0007669"/>
    <property type="project" value="InterPro"/>
</dbReference>
<reference evidence="5 6" key="1">
    <citation type="submission" date="2017-07" db="EMBL/GenBank/DDBJ databases">
        <title>Isolation and whole genome analysis of endospore-forming bacteria from heroin.</title>
        <authorList>
            <person name="Kalinowski J."/>
            <person name="Ahrens B."/>
            <person name="Al-Dilaimi A."/>
            <person name="Winkler A."/>
            <person name="Wibberg D."/>
            <person name="Schleenbecker U."/>
            <person name="Ruckert C."/>
            <person name="Wolfel R."/>
            <person name="Grass G."/>
        </authorList>
    </citation>
    <scope>NUCLEOTIDE SEQUENCE [LARGE SCALE GENOMIC DNA]</scope>
    <source>
        <strain evidence="5 6">7537-G1</strain>
    </source>
</reference>
<dbReference type="InterPro" id="IPR013762">
    <property type="entry name" value="Integrase-like_cat_sf"/>
</dbReference>
<dbReference type="RefSeq" id="WP_095267347.1">
    <property type="nucleotide sequence ID" value="NZ_NPBY01000073.1"/>
</dbReference>
<organism evidence="5 6">
    <name type="scientific">Paenibacillus campinasensis</name>
    <dbReference type="NCBI Taxonomy" id="66347"/>
    <lineage>
        <taxon>Bacteria</taxon>
        <taxon>Bacillati</taxon>
        <taxon>Bacillota</taxon>
        <taxon>Bacilli</taxon>
        <taxon>Bacillales</taxon>
        <taxon>Paenibacillaceae</taxon>
        <taxon>Paenibacillus</taxon>
    </lineage>
</organism>
<comment type="similarity">
    <text evidence="1">Belongs to the 'phage' integrase family.</text>
</comment>
<dbReference type="Proteomes" id="UP000215596">
    <property type="component" value="Unassembled WGS sequence"/>
</dbReference>
<accession>A0A268EIV6</accession>
<comment type="caution">
    <text evidence="5">The sequence shown here is derived from an EMBL/GenBank/DDBJ whole genome shotgun (WGS) entry which is preliminary data.</text>
</comment>
<keyword evidence="2" id="KW-0238">DNA-binding</keyword>
<dbReference type="InterPro" id="IPR002104">
    <property type="entry name" value="Integrase_catalytic"/>
</dbReference>
<evidence type="ECO:0000256" key="3">
    <source>
        <dbReference type="ARBA" id="ARBA00023172"/>
    </source>
</evidence>
<dbReference type="InterPro" id="IPR010998">
    <property type="entry name" value="Integrase_recombinase_N"/>
</dbReference>